<evidence type="ECO:0000256" key="5">
    <source>
        <dbReference type="ARBA" id="ARBA00029653"/>
    </source>
</evidence>
<feature type="domain" description="Pesticidal crystal protein Cry" evidence="9">
    <location>
        <begin position="741"/>
        <end position="926"/>
    </location>
</feature>
<evidence type="ECO:0000259" key="7">
    <source>
        <dbReference type="Pfam" id="PF03944"/>
    </source>
</evidence>
<evidence type="ECO:0000256" key="6">
    <source>
        <dbReference type="SAM" id="Coils"/>
    </source>
</evidence>
<dbReference type="GO" id="GO:0001907">
    <property type="term" value="P:symbiont-mediated killing of host cell"/>
    <property type="evidence" value="ECO:0007669"/>
    <property type="project" value="InterPro"/>
</dbReference>
<evidence type="ECO:0000256" key="2">
    <source>
        <dbReference type="ARBA" id="ARBA00022656"/>
    </source>
</evidence>
<dbReference type="EMBL" id="JF521579">
    <property type="protein sequence ID" value="AEH76819.1"/>
    <property type="molecule type" value="Genomic_DNA"/>
</dbReference>
<dbReference type="CDD" id="cd04085">
    <property type="entry name" value="delta_endotoxin_C"/>
    <property type="match status" value="1"/>
</dbReference>
<feature type="domain" description="Pesticidal crystal protein" evidence="8">
    <location>
        <begin position="157"/>
        <end position="305"/>
    </location>
</feature>
<dbReference type="InterPro" id="IPR041587">
    <property type="entry name" value="Cry_V"/>
</dbReference>
<feature type="domain" description="Cry1Ac-like" evidence="10">
    <location>
        <begin position="1037"/>
        <end position="1115"/>
    </location>
</feature>
<feature type="domain" description="Pesticidal crystal protein" evidence="7">
    <location>
        <begin position="522"/>
        <end position="661"/>
    </location>
</feature>
<dbReference type="Pfam" id="PF21463">
    <property type="entry name" value="Cry1Ac_dom-VII"/>
    <property type="match status" value="1"/>
</dbReference>
<dbReference type="Pfam" id="PF03945">
    <property type="entry name" value="Endotoxin_N"/>
    <property type="match status" value="1"/>
</dbReference>
<keyword evidence="3" id="KW-0749">Sporulation</keyword>
<dbReference type="Gene3D" id="2.100.10.10">
    <property type="entry name" value="Pesticidal crystal protein, central domain"/>
    <property type="match status" value="1"/>
</dbReference>
<evidence type="ECO:0000256" key="4">
    <source>
        <dbReference type="ARBA" id="ARBA00023026"/>
    </source>
</evidence>
<dbReference type="AlphaFoldDB" id="A0A6F7TLM1"/>
<dbReference type="InterPro" id="IPR036399">
    <property type="entry name" value="Pest_cryst_cen_dom_sf"/>
</dbReference>
<evidence type="ECO:0000313" key="11">
    <source>
        <dbReference type="EMBL" id="AEH76819.1"/>
    </source>
</evidence>
<dbReference type="SUPFAM" id="SSF56849">
    <property type="entry name" value="delta-Endotoxin (insectocide), N-terminal domain"/>
    <property type="match status" value="1"/>
</dbReference>
<dbReference type="GO" id="GO:0005102">
    <property type="term" value="F:signaling receptor binding"/>
    <property type="evidence" value="ECO:0007669"/>
    <property type="project" value="InterPro"/>
</dbReference>
<dbReference type="GO" id="GO:0090729">
    <property type="term" value="F:toxin activity"/>
    <property type="evidence" value="ECO:0007669"/>
    <property type="project" value="UniProtKB-KW"/>
</dbReference>
<dbReference type="InterPro" id="IPR008979">
    <property type="entry name" value="Galactose-bd-like_sf"/>
</dbReference>
<accession>A0A6F7TLM1</accession>
<dbReference type="InterPro" id="IPR036716">
    <property type="entry name" value="Pest_crys_N_sf"/>
</dbReference>
<dbReference type="Gene3D" id="2.60.120.260">
    <property type="entry name" value="Galactose-binding domain-like"/>
    <property type="match status" value="3"/>
</dbReference>
<protein>
    <recommendedName>
        <fullName evidence="5">Crystaline entomocidal protoxin</fullName>
    </recommendedName>
</protein>
<dbReference type="SUPFAM" id="SSF51096">
    <property type="entry name" value="delta-Endotoxin (insectocide), middle domain"/>
    <property type="match status" value="1"/>
</dbReference>
<dbReference type="Gene3D" id="1.20.190.10">
    <property type="entry name" value="Pesticidal crystal protein, N-terminal domain"/>
    <property type="match status" value="1"/>
</dbReference>
<dbReference type="InterPro" id="IPR048645">
    <property type="entry name" value="Cry1Ac-like_dom-VII"/>
</dbReference>
<dbReference type="InterPro" id="IPR005639">
    <property type="entry name" value="Pest_crys_dom_I"/>
</dbReference>
<evidence type="ECO:0000256" key="1">
    <source>
        <dbReference type="ARBA" id="ARBA00007819"/>
    </source>
</evidence>
<dbReference type="Pfam" id="PF03944">
    <property type="entry name" value="Endotoxin_C"/>
    <property type="match status" value="1"/>
</dbReference>
<proteinExistence type="inferred from homology"/>
<evidence type="ECO:0000256" key="3">
    <source>
        <dbReference type="ARBA" id="ARBA00022969"/>
    </source>
</evidence>
<sequence length="1192" mass="135431">MHSYEKKNEYEILDASPNNSNMANRYPRYPLANDSQILMQKTNYKDWVNICQKTQKYDVDSEGFASTEIIAGVSAGLNITGTLLTGFRVTAPYGIALIVWGSLLPFVFPEDSPQITWRDLLTIGTRPYNRPIDETLFGHLRGHLLTLKEPSKKFQSDFDAWLKNRNSRPHANAVLSQFNILYNLYGQKELFRGVQALPLFVQIVTLELTLLQHGAKYYDEWSRVANATSINEIDSFERCYNSSECYKQILKENIQEYINYCTRTYNDGLSMIKNSSSVTWNIYNTYITEMTLTVLDIIAVFPNYDPDIYQIPVQSEITREIYTSTLTLNRDYSLDKLESDFTKRKSLYLFTYLKSLHLYHTIQEEALRPSHLAGVSNNTAPVNGMELVYGMYKPSDITSNDIKLYNNQPLEFIKSNLPTKLEVISAPQDIDIHQMIFIKVNGESVISRFTNQMPGTIRNIIFNLPEQKDPFGKSVPSHVLSYVKISPQEYSGLILEGHGVQASFGWSRADIDLNNTIRKDKITQIPAVKASNISSDTQVIQGPGHTGGNLIKLGNRLELSVTFEKRLARNYRIRIRYASKGVNSFSIDGYWLAFKQVSTTATFTDPDLTNLKYENFKYIEMDTKLYTGNIGEVGFNPLYLENRTSSPDSILIIDKIEFIPLTQTVLDNIEKQNLEEAQKSVNNLFTTDTKNVLKTEAADYEINQAANIVECVSEEVYPKEKMILLDEVKYAKQSSQSRNLLQNGEFESSTLGWTSSNNITIRQDNPIFKGHYLHMSGARDIDGTVFPTYIYQKIDESKLKPYTRYQVRGFVGSSKDLELVVSRYGGEIDASMNVPDDLYSLSPIPNCCETSFASAINQGDYTNTSNPCPYDRKKKHVVCHDSHSFNFHIDLGTIDTNDNTGIWVLFKISSSDGYATLGNLEVIEEGPLTGEALAHVKQKEKKWNQNMEKKRMESQQAYDSAKQAVDALFTSAQELQYHITLDHIKNVHQLVQSIPYVHHTWLSDVPGMNYDLYQGLNARIMQAYNLYNARNVITNGEFTQGLQGWHATGNAAAQQMDGYSVLVLSNWSAGVSQNLHAQDYYGYVLRVIAKKEGPGKGYVTIIDCNGKQETLTFTSCEEGYKTKTVEVFPESNHIRIEVGETEGTFYIQSVELLCMKGYNKNYNQNSSSMYNQNGTNNYEQHSGCTCSQRYNN</sequence>
<reference evidence="11" key="1">
    <citation type="submission" date="2011-03" db="EMBL/GenBank/DDBJ databases">
        <title>Novel pesticidal protein genes from Bacillus thuringiensis strains.</title>
        <authorList>
            <person name="Liu Y."/>
            <person name="Ye W."/>
            <person name="Zhu L."/>
            <person name="Yin X."/>
            <person name="Geng C."/>
            <person name="Peng D."/>
            <person name="Ruan L."/>
            <person name="Sun M."/>
        </authorList>
    </citation>
    <scope>NUCLEOTIDE SEQUENCE</scope>
    <source>
        <strain evidence="11">Sbt054</strain>
    </source>
</reference>
<evidence type="ECO:0000259" key="9">
    <source>
        <dbReference type="Pfam" id="PF17997"/>
    </source>
</evidence>
<keyword evidence="6" id="KW-0175">Coiled coil</keyword>
<name>A0A6F7TLM1_BACTU</name>
<evidence type="ECO:0000259" key="10">
    <source>
        <dbReference type="Pfam" id="PF21463"/>
    </source>
</evidence>
<dbReference type="SUPFAM" id="SSF49785">
    <property type="entry name" value="Galactose-binding domain-like"/>
    <property type="match status" value="2"/>
</dbReference>
<keyword evidence="4" id="KW-0843">Virulence</keyword>
<feature type="coiled-coil region" evidence="6">
    <location>
        <begin position="933"/>
        <end position="964"/>
    </location>
</feature>
<organism evidence="11">
    <name type="scientific">Bacillus thuringiensis</name>
    <dbReference type="NCBI Taxonomy" id="1428"/>
    <lineage>
        <taxon>Bacteria</taxon>
        <taxon>Bacillati</taxon>
        <taxon>Bacillota</taxon>
        <taxon>Bacilli</taxon>
        <taxon>Bacillales</taxon>
        <taxon>Bacillaceae</taxon>
        <taxon>Bacillus</taxon>
        <taxon>Bacillus cereus group</taxon>
    </lineage>
</organism>
<dbReference type="GO" id="GO:0030435">
    <property type="term" value="P:sporulation resulting in formation of a cellular spore"/>
    <property type="evidence" value="ECO:0007669"/>
    <property type="project" value="UniProtKB-KW"/>
</dbReference>
<keyword evidence="2" id="KW-0800">Toxin</keyword>
<evidence type="ECO:0000259" key="8">
    <source>
        <dbReference type="Pfam" id="PF03945"/>
    </source>
</evidence>
<dbReference type="InterPro" id="IPR005638">
    <property type="entry name" value="Pest_crys_dom-III"/>
</dbReference>
<dbReference type="Pfam" id="PF17997">
    <property type="entry name" value="Cry1Ac_D5"/>
    <property type="match status" value="1"/>
</dbReference>
<comment type="similarity">
    <text evidence="1">Belongs to the delta endotoxin family.</text>
</comment>